<comment type="caution">
    <text evidence="7">The sequence shown here is derived from an EMBL/GenBank/DDBJ whole genome shotgun (WGS) entry which is preliminary data.</text>
</comment>
<evidence type="ECO:0000259" key="6">
    <source>
        <dbReference type="PROSITE" id="PS50801"/>
    </source>
</evidence>
<protein>
    <recommendedName>
        <fullName evidence="6">STAS domain-containing protein</fullName>
    </recommendedName>
</protein>
<dbReference type="EMBL" id="CAJNOE010000100">
    <property type="protein sequence ID" value="CAF0910256.1"/>
    <property type="molecule type" value="Genomic_DNA"/>
</dbReference>
<evidence type="ECO:0000256" key="4">
    <source>
        <dbReference type="ARBA" id="ARBA00023136"/>
    </source>
</evidence>
<dbReference type="PANTHER" id="PTHR11814">
    <property type="entry name" value="SULFATE TRANSPORTER"/>
    <property type="match status" value="1"/>
</dbReference>
<keyword evidence="2 5" id="KW-0812">Transmembrane</keyword>
<feature type="domain" description="STAS" evidence="6">
    <location>
        <begin position="588"/>
        <end position="774"/>
    </location>
</feature>
<gene>
    <name evidence="7" type="ORF">IZO911_LOCUS12737</name>
</gene>
<evidence type="ECO:0000313" key="7">
    <source>
        <dbReference type="EMBL" id="CAF0910256.1"/>
    </source>
</evidence>
<evidence type="ECO:0000256" key="3">
    <source>
        <dbReference type="ARBA" id="ARBA00022989"/>
    </source>
</evidence>
<keyword evidence="3 5" id="KW-1133">Transmembrane helix</keyword>
<evidence type="ECO:0000256" key="2">
    <source>
        <dbReference type="ARBA" id="ARBA00022692"/>
    </source>
</evidence>
<comment type="subcellular location">
    <subcellularLocation>
        <location evidence="1">Membrane</location>
        <topology evidence="1">Multi-pass membrane protein</topology>
    </subcellularLocation>
</comment>
<dbReference type="SUPFAM" id="SSF52091">
    <property type="entry name" value="SpoIIaa-like"/>
    <property type="match status" value="1"/>
</dbReference>
<dbReference type="NCBIfam" id="TIGR00815">
    <property type="entry name" value="sulP"/>
    <property type="match status" value="1"/>
</dbReference>
<evidence type="ECO:0000256" key="5">
    <source>
        <dbReference type="SAM" id="Phobius"/>
    </source>
</evidence>
<name>A0A814ADA2_9BILA</name>
<feature type="transmembrane region" description="Helical" evidence="5">
    <location>
        <begin position="535"/>
        <end position="564"/>
    </location>
</feature>
<proteinExistence type="predicted"/>
<dbReference type="InterPro" id="IPR036513">
    <property type="entry name" value="STAS_dom_sf"/>
</dbReference>
<accession>A0A814ADA2</accession>
<dbReference type="InterPro" id="IPR001902">
    <property type="entry name" value="SLC26A/SulP_fam"/>
</dbReference>
<dbReference type="GO" id="GO:0016020">
    <property type="term" value="C:membrane"/>
    <property type="evidence" value="ECO:0007669"/>
    <property type="project" value="UniProtKB-SubCell"/>
</dbReference>
<dbReference type="CDD" id="cd07042">
    <property type="entry name" value="STAS_SulP_like_sulfate_transporter"/>
    <property type="match status" value="1"/>
</dbReference>
<feature type="transmembrane region" description="Helical" evidence="5">
    <location>
        <begin position="318"/>
        <end position="337"/>
    </location>
</feature>
<dbReference type="PROSITE" id="PS50801">
    <property type="entry name" value="STAS"/>
    <property type="match status" value="1"/>
</dbReference>
<dbReference type="InterPro" id="IPR002645">
    <property type="entry name" value="STAS_dom"/>
</dbReference>
<dbReference type="Pfam" id="PF00916">
    <property type="entry name" value="Sulfate_transp"/>
    <property type="match status" value="1"/>
</dbReference>
<feature type="transmembrane region" description="Helical" evidence="5">
    <location>
        <begin position="438"/>
        <end position="461"/>
    </location>
</feature>
<dbReference type="Gene3D" id="3.30.750.24">
    <property type="entry name" value="STAS domain"/>
    <property type="match status" value="1"/>
</dbReference>
<feature type="transmembrane region" description="Helical" evidence="5">
    <location>
        <begin position="473"/>
        <end position="491"/>
    </location>
</feature>
<dbReference type="Proteomes" id="UP000663860">
    <property type="component" value="Unassembled WGS sequence"/>
</dbReference>
<keyword evidence="4 5" id="KW-0472">Membrane</keyword>
<dbReference type="AlphaFoldDB" id="A0A814ADA2"/>
<reference evidence="7" key="1">
    <citation type="submission" date="2021-02" db="EMBL/GenBank/DDBJ databases">
        <authorList>
            <person name="Nowell W R."/>
        </authorList>
    </citation>
    <scope>NUCLEOTIDE SEQUENCE</scope>
</reference>
<dbReference type="InterPro" id="IPR011547">
    <property type="entry name" value="SLC26A/SulP_dom"/>
</dbReference>
<evidence type="ECO:0000256" key="1">
    <source>
        <dbReference type="ARBA" id="ARBA00004141"/>
    </source>
</evidence>
<organism evidence="7 8">
    <name type="scientific">Adineta steineri</name>
    <dbReference type="NCBI Taxonomy" id="433720"/>
    <lineage>
        <taxon>Eukaryota</taxon>
        <taxon>Metazoa</taxon>
        <taxon>Spiralia</taxon>
        <taxon>Gnathifera</taxon>
        <taxon>Rotifera</taxon>
        <taxon>Eurotatoria</taxon>
        <taxon>Bdelloidea</taxon>
        <taxon>Adinetida</taxon>
        <taxon>Adinetidae</taxon>
        <taxon>Adineta</taxon>
    </lineage>
</organism>
<feature type="transmembrane region" description="Helical" evidence="5">
    <location>
        <begin position="238"/>
        <end position="262"/>
    </location>
</feature>
<feature type="transmembrane region" description="Helical" evidence="5">
    <location>
        <begin position="119"/>
        <end position="145"/>
    </location>
</feature>
<dbReference type="GO" id="GO:0055085">
    <property type="term" value="P:transmembrane transport"/>
    <property type="evidence" value="ECO:0007669"/>
    <property type="project" value="InterPro"/>
</dbReference>
<evidence type="ECO:0000313" key="8">
    <source>
        <dbReference type="Proteomes" id="UP000663860"/>
    </source>
</evidence>
<feature type="transmembrane region" description="Helical" evidence="5">
    <location>
        <begin position="349"/>
        <end position="372"/>
    </location>
</feature>
<feature type="transmembrane region" description="Helical" evidence="5">
    <location>
        <begin position="392"/>
        <end position="418"/>
    </location>
</feature>
<dbReference type="Pfam" id="PF01740">
    <property type="entry name" value="STAS"/>
    <property type="match status" value="1"/>
</dbReference>
<sequence>MTRLNSVSNKKQSSVEFSSAELPPITTHRNDAERRKSIFTVEKLNERYNLNQDFDESPIDGTWNYIKKYYKPTPAFFKRQLFKRIPFLDWIRHYNLKEWLVSDIVSGLTIGIVHIPQGLGYAILAGLPPVTGLYVSFFPVILYAFLGSSRHLSIGTFAVSSLMILAAVNSRVGTLIPPGAITPTTSNITDDMNITNFEYTTDYPSSFGETLASMTTTMRSSSSSNTRYLSNDPAQARIMVGAALALVAGLIHLAMAILHFGYVTVYLSDSIVQGFTTGCAIHIITSQIPPLLGIKIKTVNGQSKVIKSWIEIFKNIKYSNGATCICSAISIALFAGVRDNINERFKGRMPIPVPIELIIVVLGTGLSAAFDFNKRWNISIVGSLPLGIPRPVAPPMAAITDVIGDAVAIAIVCFVVNISMAKLFATKYKYQISPNQELFSYAVGNIVTAFFNGFPACVALSRCAVVEGTGGKTQIVGILASIVVLIVILAVGPLFRTLPNSCLAAIIVTAMKNMLLQTKQLPVLWRINKLEFLAWMITFWGVVLLDVDYGLYIGVVAMILLLIIRSQRPHATSLGYLSSAGVYEDQNAYPSATDIPNIKIFRFEENIYYANVDMFKKLFIKRIGLRVDDQIKAMNDEIMNVEREYKLQLAKPSNKFKNIKRHFRKENETIQNDEIVIDENKILEEKNEKIEEVRKKYRPNFDHIIIDCSPINYMDMMGIKTLIQIFKDYKEIGVTVLLCQVRPTVYQQLKRMSYMDVAGLENIHVSINDAVMHALKTRATRDSIVYLPGSPMPYVGIENVSYTRAEEDDEENDDTITKSYL</sequence>